<feature type="compositionally biased region" description="Polar residues" evidence="1">
    <location>
        <begin position="310"/>
        <end position="345"/>
    </location>
</feature>
<dbReference type="Proteomes" id="UP001375240">
    <property type="component" value="Unassembled WGS sequence"/>
</dbReference>
<dbReference type="EMBL" id="JAVHNQ010000005">
    <property type="protein sequence ID" value="KAK6347257.1"/>
    <property type="molecule type" value="Genomic_DNA"/>
</dbReference>
<feature type="compositionally biased region" description="Basic residues" evidence="1">
    <location>
        <begin position="1"/>
        <end position="12"/>
    </location>
</feature>
<evidence type="ECO:0000256" key="1">
    <source>
        <dbReference type="SAM" id="MobiDB-lite"/>
    </source>
</evidence>
<sequence>MDRKKLGSRRPPKPCADESPDVGMGDGMGLHFGVPTMIKAVDGPPRKNTSQSSRMDEEIFSDQDPPWLRTGPPSLGPSLHNFGAMKEVSRISSPFELGLKSQPIDNLLIRESSDNPELSPFDDELEPKGHDSHFPSLKLSSSLGAAVNMNYQSYQPTLISNAIISRHMQSSNGLLFPFYNPHKSDTLPQSQTILYDDQPDDQWEECMVKFRTLEHLKRNHFDNQHPNNIREAKTWHQVFDICNPGWKGPRPSQYLDVLEAYQIVLKLRSSHLPASRGITLQSSHGNISEPLEYPGQPQNRERDLIGPSEESGTSSRRPTYATNTDTLHSNYQPYNPTSESTSPSVWHSQTVPAIELPRPNIYRCNFPDSDTEKFPDCTEEIPESLNAVFQEIAAPHLGWRLPPTSSLAYFKWQSIYGLDTRKPTADTYSDLISAMNEPGLPPDRPDWTDPILDPQFPTDGSTSLDWHYTQNSEI</sequence>
<evidence type="ECO:0000313" key="3">
    <source>
        <dbReference type="Proteomes" id="UP001375240"/>
    </source>
</evidence>
<dbReference type="AlphaFoldDB" id="A0AAV9UUW4"/>
<feature type="region of interest" description="Disordered" evidence="1">
    <location>
        <begin position="1"/>
        <end position="68"/>
    </location>
</feature>
<keyword evidence="3" id="KW-1185">Reference proteome</keyword>
<feature type="region of interest" description="Disordered" evidence="1">
    <location>
        <begin position="280"/>
        <end position="345"/>
    </location>
</feature>
<reference evidence="2 3" key="1">
    <citation type="submission" date="2019-10" db="EMBL/GenBank/DDBJ databases">
        <authorList>
            <person name="Palmer J.M."/>
        </authorList>
    </citation>
    <scope>NUCLEOTIDE SEQUENCE [LARGE SCALE GENOMIC DNA]</scope>
    <source>
        <strain evidence="2 3">TWF696</strain>
    </source>
</reference>
<organism evidence="2 3">
    <name type="scientific">Orbilia brochopaga</name>
    <dbReference type="NCBI Taxonomy" id="3140254"/>
    <lineage>
        <taxon>Eukaryota</taxon>
        <taxon>Fungi</taxon>
        <taxon>Dikarya</taxon>
        <taxon>Ascomycota</taxon>
        <taxon>Pezizomycotina</taxon>
        <taxon>Orbiliomycetes</taxon>
        <taxon>Orbiliales</taxon>
        <taxon>Orbiliaceae</taxon>
        <taxon>Orbilia</taxon>
    </lineage>
</organism>
<name>A0AAV9UUW4_9PEZI</name>
<evidence type="ECO:0008006" key="4">
    <source>
        <dbReference type="Google" id="ProtNLM"/>
    </source>
</evidence>
<protein>
    <recommendedName>
        <fullName evidence="4">C2H2-type domain-containing protein</fullName>
    </recommendedName>
</protein>
<evidence type="ECO:0000313" key="2">
    <source>
        <dbReference type="EMBL" id="KAK6347257.1"/>
    </source>
</evidence>
<comment type="caution">
    <text evidence="2">The sequence shown here is derived from an EMBL/GenBank/DDBJ whole genome shotgun (WGS) entry which is preliminary data.</text>
</comment>
<accession>A0AAV9UUW4</accession>
<feature type="region of interest" description="Disordered" evidence="1">
    <location>
        <begin position="436"/>
        <end position="464"/>
    </location>
</feature>
<gene>
    <name evidence="2" type="ORF">TWF696_007329</name>
</gene>
<proteinExistence type="predicted"/>